<dbReference type="EMBL" id="FWXH01000002">
    <property type="protein sequence ID" value="SMC17488.1"/>
    <property type="molecule type" value="Genomic_DNA"/>
</dbReference>
<keyword evidence="2" id="KW-1185">Reference proteome</keyword>
<evidence type="ECO:0000313" key="1">
    <source>
        <dbReference type="EMBL" id="SMC17488.1"/>
    </source>
</evidence>
<dbReference type="AlphaFoldDB" id="A0A1W1X186"/>
<organism evidence="1 2">
    <name type="scientific">Clostridium acidisoli DSM 12555</name>
    <dbReference type="NCBI Taxonomy" id="1121291"/>
    <lineage>
        <taxon>Bacteria</taxon>
        <taxon>Bacillati</taxon>
        <taxon>Bacillota</taxon>
        <taxon>Clostridia</taxon>
        <taxon>Eubacteriales</taxon>
        <taxon>Clostridiaceae</taxon>
        <taxon>Clostridium</taxon>
    </lineage>
</organism>
<dbReference type="OrthoDB" id="9927351at2"/>
<name>A0A1W1X186_9CLOT</name>
<accession>A0A1W1X186</accession>
<reference evidence="1 2" key="1">
    <citation type="submission" date="2017-04" db="EMBL/GenBank/DDBJ databases">
        <authorList>
            <person name="Afonso C.L."/>
            <person name="Miller P.J."/>
            <person name="Scott M.A."/>
            <person name="Spackman E."/>
            <person name="Goraichik I."/>
            <person name="Dimitrov K.M."/>
            <person name="Suarez D.L."/>
            <person name="Swayne D.E."/>
        </authorList>
    </citation>
    <scope>NUCLEOTIDE SEQUENCE [LARGE SCALE GENOMIC DNA]</scope>
    <source>
        <strain evidence="1 2">DSM 12555</strain>
    </source>
</reference>
<dbReference type="RefSeq" id="WP_084113541.1">
    <property type="nucleotide sequence ID" value="NZ_FWXH01000002.1"/>
</dbReference>
<evidence type="ECO:0000313" key="2">
    <source>
        <dbReference type="Proteomes" id="UP000192468"/>
    </source>
</evidence>
<sequence>METLKKVNDTSGLDNYKYFELINECNPFIVGGDCNGFYLKVYKSESDLENNVFKEIEFDNSQDYVDYVMGMEDITE</sequence>
<gene>
    <name evidence="1" type="ORF">SAMN02745134_00350</name>
</gene>
<proteinExistence type="predicted"/>
<protein>
    <submittedName>
        <fullName evidence="1">Uncharacterized protein</fullName>
    </submittedName>
</protein>
<dbReference type="Proteomes" id="UP000192468">
    <property type="component" value="Unassembled WGS sequence"/>
</dbReference>